<dbReference type="AlphaFoldDB" id="A0A7S4NI46"/>
<feature type="region of interest" description="Disordered" evidence="1">
    <location>
        <begin position="219"/>
        <end position="256"/>
    </location>
</feature>
<protein>
    <submittedName>
        <fullName evidence="2">Uncharacterized protein</fullName>
    </submittedName>
</protein>
<evidence type="ECO:0000313" key="2">
    <source>
        <dbReference type="EMBL" id="CAE2287741.1"/>
    </source>
</evidence>
<evidence type="ECO:0000256" key="1">
    <source>
        <dbReference type="SAM" id="MobiDB-lite"/>
    </source>
</evidence>
<dbReference type="EMBL" id="HBKQ01060645">
    <property type="protein sequence ID" value="CAE2287741.1"/>
    <property type="molecule type" value="Transcribed_RNA"/>
</dbReference>
<organism evidence="2">
    <name type="scientific">Odontella aurita</name>
    <dbReference type="NCBI Taxonomy" id="265563"/>
    <lineage>
        <taxon>Eukaryota</taxon>
        <taxon>Sar</taxon>
        <taxon>Stramenopiles</taxon>
        <taxon>Ochrophyta</taxon>
        <taxon>Bacillariophyta</taxon>
        <taxon>Mediophyceae</taxon>
        <taxon>Biddulphiophycidae</taxon>
        <taxon>Eupodiscales</taxon>
        <taxon>Odontellaceae</taxon>
        <taxon>Odontella</taxon>
    </lineage>
</organism>
<accession>A0A7S4NI46</accession>
<proteinExistence type="predicted"/>
<reference evidence="2" key="1">
    <citation type="submission" date="2021-01" db="EMBL/GenBank/DDBJ databases">
        <authorList>
            <person name="Corre E."/>
            <person name="Pelletier E."/>
            <person name="Niang G."/>
            <person name="Scheremetjew M."/>
            <person name="Finn R."/>
            <person name="Kale V."/>
            <person name="Holt S."/>
            <person name="Cochrane G."/>
            <person name="Meng A."/>
            <person name="Brown T."/>
            <person name="Cohen L."/>
        </authorList>
    </citation>
    <scope>NUCLEOTIDE SEQUENCE</scope>
    <source>
        <strain evidence="2">Isolate 1302-5</strain>
    </source>
</reference>
<name>A0A7S4NI46_9STRA</name>
<gene>
    <name evidence="2" type="ORF">OAUR00152_LOCUS41351</name>
</gene>
<feature type="region of interest" description="Disordered" evidence="1">
    <location>
        <begin position="26"/>
        <end position="47"/>
    </location>
</feature>
<sequence length="256" mass="28953">MPLSPREEEGEGQFDEQVGRFQQIGDDRFRDNFDEQDDGEGLDEGGEEIEDELGNYERGEGVLGEDATSTGDVLEAARKYQDLAARRQKTAQRTLTRARKEAKAAAAEKRKADEYVAMLERRARGEEIMLSASGAASKGDIVASAASAHNPNVKRTRMRFDVHFKQKAILEYEELKQMHAIMGKQYQQKTYCEEKMGAFNQGMLSRWLKARNQILAAAKTTVDGPVKSIHRKDGSDKKKRKRRKTVNQTKHEKDSV</sequence>
<feature type="compositionally biased region" description="Acidic residues" evidence="1">
    <location>
        <begin position="34"/>
        <end position="47"/>
    </location>
</feature>